<dbReference type="Gene3D" id="3.55.50.30">
    <property type="match status" value="1"/>
</dbReference>
<feature type="domain" description="FecR protein" evidence="1">
    <location>
        <begin position="127"/>
        <end position="217"/>
    </location>
</feature>
<dbReference type="Proteomes" id="UP000182248">
    <property type="component" value="Unassembled WGS sequence"/>
</dbReference>
<dbReference type="Gene3D" id="2.60.120.1440">
    <property type="match status" value="1"/>
</dbReference>
<dbReference type="InterPro" id="IPR012373">
    <property type="entry name" value="Ferrdict_sens_TM"/>
</dbReference>
<dbReference type="STRING" id="1150368.SAMN02927921_00516"/>
<evidence type="ECO:0000259" key="1">
    <source>
        <dbReference type="Pfam" id="PF04773"/>
    </source>
</evidence>
<keyword evidence="3" id="KW-1185">Reference proteome</keyword>
<dbReference type="PANTHER" id="PTHR30273">
    <property type="entry name" value="PERIPLASMIC SIGNAL SENSOR AND SIGMA FACTOR ACTIVATOR FECR-RELATED"/>
    <property type="match status" value="1"/>
</dbReference>
<sequence length="333" mass="38967">MCVCWLFMQKGSTMQHTERIDYLLRRLKNEKITQEELGELKHFFKDESLTDHYFKDSYDNFSGEYRIGSDYSREMVWEDIASKIDKREGGWGKALNAWKWLAAVLVAFIGSAVFFNSYHTPHYITVENSSGKLREIRLPDSSLVFLNSGSALRYYTDFKSNRELFLEGEGFFNVTRDTMHPFSVRTGEIVTRVLGTSFNIDTKDSVIKVVVNTGLVRVFNSEQSYKLNPDEMIEYDPYSRVFRENRTRAPFHNLWTVEKASFASVSLGELSEAFELLYDTRLVFEEESLKDKQLYSFFILRNESVHDLVDRINYINEVQLKIRANDIIVQPKQ</sequence>
<evidence type="ECO:0000313" key="2">
    <source>
        <dbReference type="EMBL" id="SFW20096.1"/>
    </source>
</evidence>
<protein>
    <submittedName>
        <fullName evidence="2">FecR family protein</fullName>
    </submittedName>
</protein>
<dbReference type="PIRSF" id="PIRSF018266">
    <property type="entry name" value="FecR"/>
    <property type="match status" value="1"/>
</dbReference>
<reference evidence="2 3" key="1">
    <citation type="submission" date="2016-11" db="EMBL/GenBank/DDBJ databases">
        <authorList>
            <person name="Jaros S."/>
            <person name="Januszkiewicz K."/>
            <person name="Wedrychowicz H."/>
        </authorList>
    </citation>
    <scope>NUCLEOTIDE SEQUENCE [LARGE SCALE GENOMIC DNA]</scope>
    <source>
        <strain evidence="2 3">CGMCC 1.12145</strain>
    </source>
</reference>
<evidence type="ECO:0000313" key="3">
    <source>
        <dbReference type="Proteomes" id="UP000182248"/>
    </source>
</evidence>
<gene>
    <name evidence="2" type="ORF">SAMN02927921_00516</name>
</gene>
<dbReference type="EMBL" id="FPJE01000002">
    <property type="protein sequence ID" value="SFW20096.1"/>
    <property type="molecule type" value="Genomic_DNA"/>
</dbReference>
<proteinExistence type="predicted"/>
<dbReference type="AlphaFoldDB" id="A0A1K1MAD5"/>
<dbReference type="Pfam" id="PF04773">
    <property type="entry name" value="FecR"/>
    <property type="match status" value="1"/>
</dbReference>
<dbReference type="OrthoDB" id="649666at2"/>
<organism evidence="2 3">
    <name type="scientific">Sinomicrobium oceani</name>
    <dbReference type="NCBI Taxonomy" id="1150368"/>
    <lineage>
        <taxon>Bacteria</taxon>
        <taxon>Pseudomonadati</taxon>
        <taxon>Bacteroidota</taxon>
        <taxon>Flavobacteriia</taxon>
        <taxon>Flavobacteriales</taxon>
        <taxon>Flavobacteriaceae</taxon>
        <taxon>Sinomicrobium</taxon>
    </lineage>
</organism>
<dbReference type="GO" id="GO:0016989">
    <property type="term" value="F:sigma factor antagonist activity"/>
    <property type="evidence" value="ECO:0007669"/>
    <property type="project" value="TreeGrafter"/>
</dbReference>
<accession>A0A1K1MAD5</accession>
<dbReference type="PANTHER" id="PTHR30273:SF2">
    <property type="entry name" value="PROTEIN FECR"/>
    <property type="match status" value="1"/>
</dbReference>
<name>A0A1K1MAD5_9FLAO</name>
<dbReference type="InterPro" id="IPR006860">
    <property type="entry name" value="FecR"/>
</dbReference>